<evidence type="ECO:0000313" key="2">
    <source>
        <dbReference type="EMBL" id="MBE5037288.1"/>
    </source>
</evidence>
<feature type="coiled-coil region" evidence="1">
    <location>
        <begin position="47"/>
        <end position="74"/>
    </location>
</feature>
<dbReference type="RefSeq" id="WP_193500581.1">
    <property type="nucleotide sequence ID" value="NZ_JADCKC010000002.1"/>
</dbReference>
<sequence length="86" mass="9497">MAQGIRFDAAQSRCVTYELPEPLTESQIYTLGKLAARARYNADHVKTRATAEERRNLQDKAEALEAALKLAEATRFGGVIGGHQNH</sequence>
<protein>
    <submittedName>
        <fullName evidence="2">Uncharacterized protein</fullName>
    </submittedName>
</protein>
<name>A0ABR9R2F1_9FIRM</name>
<evidence type="ECO:0000256" key="1">
    <source>
        <dbReference type="SAM" id="Coils"/>
    </source>
</evidence>
<evidence type="ECO:0000313" key="3">
    <source>
        <dbReference type="Proteomes" id="UP000768567"/>
    </source>
</evidence>
<comment type="caution">
    <text evidence="2">The sequence shown here is derived from an EMBL/GenBank/DDBJ whole genome shotgun (WGS) entry which is preliminary data.</text>
</comment>
<accession>A0ABR9R2F1</accession>
<dbReference type="Proteomes" id="UP000768567">
    <property type="component" value="Unassembled WGS sequence"/>
</dbReference>
<gene>
    <name evidence="2" type="ORF">INF35_05790</name>
</gene>
<reference evidence="2 3" key="1">
    <citation type="submission" date="2020-10" db="EMBL/GenBank/DDBJ databases">
        <title>ChiBAC.</title>
        <authorList>
            <person name="Zenner C."/>
            <person name="Hitch T.C.A."/>
            <person name="Clavel T."/>
        </authorList>
    </citation>
    <scope>NUCLEOTIDE SEQUENCE [LARGE SCALE GENOMIC DNA]</scope>
    <source>
        <strain evidence="2 3">DSM 109015</strain>
    </source>
</reference>
<keyword evidence="1" id="KW-0175">Coiled coil</keyword>
<dbReference type="EMBL" id="JADCKC010000002">
    <property type="protein sequence ID" value="MBE5037288.1"/>
    <property type="molecule type" value="Genomic_DNA"/>
</dbReference>
<proteinExistence type="predicted"/>
<keyword evidence="3" id="KW-1185">Reference proteome</keyword>
<organism evidence="2 3">
    <name type="scientific">Gemmiger gallinarum</name>
    <dbReference type="NCBI Taxonomy" id="2779354"/>
    <lineage>
        <taxon>Bacteria</taxon>
        <taxon>Bacillati</taxon>
        <taxon>Bacillota</taxon>
        <taxon>Clostridia</taxon>
        <taxon>Eubacteriales</taxon>
        <taxon>Gemmiger</taxon>
    </lineage>
</organism>